<dbReference type="Gene3D" id="3.40.50.720">
    <property type="entry name" value="NAD(P)-binding Rossmann-like Domain"/>
    <property type="match status" value="1"/>
</dbReference>
<accession>A0ABT6MCR4</accession>
<organism evidence="2 3">
    <name type="scientific">Prescottella agglutinans</name>
    <dbReference type="NCBI Taxonomy" id="1644129"/>
    <lineage>
        <taxon>Bacteria</taxon>
        <taxon>Bacillati</taxon>
        <taxon>Actinomycetota</taxon>
        <taxon>Actinomycetes</taxon>
        <taxon>Mycobacteriales</taxon>
        <taxon>Nocardiaceae</taxon>
        <taxon>Prescottella</taxon>
    </lineage>
</organism>
<dbReference type="SUPFAM" id="SSF50129">
    <property type="entry name" value="GroES-like"/>
    <property type="match status" value="1"/>
</dbReference>
<sequence>MKRVVVDRFGGPEVLRVVEDEDPRPGPGEVRVKVLAAGVSFTDTLLRAGTYLGVPKPPFTPGYELVGVVDQLGPGRSRLHEGDRVAALTAYGSYAERVCVPAAEAVEVPEDLDPAEVVGLVLAYMTAYQLLHRTAKVKSGESVLVHGAAGRVGTAVLELGALAGLRLYGTASARDRAAVERLGAVAIDYRNEDFLARVRELTGDGVDVALDGLGGATSLRSFRALRPGGRLVIFGHYSTLSHGRKSWRGWIEWYATTAVVALWGLLRPRRKVLAYRIQKLRDSRQLLPVVGRRPARLVGGGPRDPEWFREDFHVLLELLREGRIHPVVAERLPLSDARRAHELLAQSAAKGKLVLVP</sequence>
<dbReference type="InterPro" id="IPR013154">
    <property type="entry name" value="ADH-like_N"/>
</dbReference>
<protein>
    <submittedName>
        <fullName evidence="2">NADPH2:quinone reductase</fullName>
        <ecNumber evidence="2">1.6.5.5</ecNumber>
    </submittedName>
</protein>
<dbReference type="EC" id="1.6.5.5" evidence="2"/>
<feature type="domain" description="Enoyl reductase (ER)" evidence="1">
    <location>
        <begin position="10"/>
        <end position="355"/>
    </location>
</feature>
<reference evidence="2 3" key="1">
    <citation type="submission" date="2023-04" db="EMBL/GenBank/DDBJ databases">
        <title>Forest soil microbial communities from Buena Vista Peninsula, Colon Province, Panama.</title>
        <authorList>
            <person name="Bouskill N."/>
        </authorList>
    </citation>
    <scope>NUCLEOTIDE SEQUENCE [LARGE SCALE GENOMIC DNA]</scope>
    <source>
        <strain evidence="2 3">CFH S0262</strain>
    </source>
</reference>
<dbReference type="EMBL" id="JARXVC010000008">
    <property type="protein sequence ID" value="MDH6282105.1"/>
    <property type="molecule type" value="Genomic_DNA"/>
</dbReference>
<dbReference type="SUPFAM" id="SSF51735">
    <property type="entry name" value="NAD(P)-binding Rossmann-fold domains"/>
    <property type="match status" value="1"/>
</dbReference>
<proteinExistence type="predicted"/>
<dbReference type="Pfam" id="PF08240">
    <property type="entry name" value="ADH_N"/>
    <property type="match status" value="1"/>
</dbReference>
<dbReference type="PANTHER" id="PTHR43677:SF4">
    <property type="entry name" value="QUINONE OXIDOREDUCTASE-LIKE PROTEIN 2"/>
    <property type="match status" value="1"/>
</dbReference>
<dbReference type="InterPro" id="IPR011032">
    <property type="entry name" value="GroES-like_sf"/>
</dbReference>
<dbReference type="Pfam" id="PF13602">
    <property type="entry name" value="ADH_zinc_N_2"/>
    <property type="match status" value="1"/>
</dbReference>
<dbReference type="SMART" id="SM00829">
    <property type="entry name" value="PKS_ER"/>
    <property type="match status" value="1"/>
</dbReference>
<evidence type="ECO:0000313" key="3">
    <source>
        <dbReference type="Proteomes" id="UP001160334"/>
    </source>
</evidence>
<dbReference type="CDD" id="cd08273">
    <property type="entry name" value="MDR8"/>
    <property type="match status" value="1"/>
</dbReference>
<dbReference type="Gene3D" id="3.90.180.10">
    <property type="entry name" value="Medium-chain alcohol dehydrogenases, catalytic domain"/>
    <property type="match status" value="2"/>
</dbReference>
<dbReference type="PANTHER" id="PTHR43677">
    <property type="entry name" value="SHORT-CHAIN DEHYDROGENASE/REDUCTASE"/>
    <property type="match status" value="1"/>
</dbReference>
<dbReference type="InterPro" id="IPR036291">
    <property type="entry name" value="NAD(P)-bd_dom_sf"/>
</dbReference>
<dbReference type="RefSeq" id="WP_280761404.1">
    <property type="nucleotide sequence ID" value="NZ_JARXVC010000008.1"/>
</dbReference>
<dbReference type="GO" id="GO:0003960">
    <property type="term" value="F:quinone reductase (NADPH) activity"/>
    <property type="evidence" value="ECO:0007669"/>
    <property type="project" value="UniProtKB-EC"/>
</dbReference>
<keyword evidence="2" id="KW-0560">Oxidoreductase</keyword>
<evidence type="ECO:0000313" key="2">
    <source>
        <dbReference type="EMBL" id="MDH6282105.1"/>
    </source>
</evidence>
<evidence type="ECO:0000259" key="1">
    <source>
        <dbReference type="SMART" id="SM00829"/>
    </source>
</evidence>
<keyword evidence="3" id="KW-1185">Reference proteome</keyword>
<dbReference type="InterPro" id="IPR051397">
    <property type="entry name" value="Zn-ADH-like_protein"/>
</dbReference>
<comment type="caution">
    <text evidence="2">The sequence shown here is derived from an EMBL/GenBank/DDBJ whole genome shotgun (WGS) entry which is preliminary data.</text>
</comment>
<dbReference type="Proteomes" id="UP001160334">
    <property type="component" value="Unassembled WGS sequence"/>
</dbReference>
<dbReference type="InterPro" id="IPR020843">
    <property type="entry name" value="ER"/>
</dbReference>
<gene>
    <name evidence="2" type="ORF">M2280_003328</name>
</gene>
<name>A0ABT6MCR4_9NOCA</name>